<dbReference type="InterPro" id="IPR010982">
    <property type="entry name" value="Lambda_DNA-bd_dom_sf"/>
</dbReference>
<dbReference type="SUPFAM" id="SSF51306">
    <property type="entry name" value="LexA/Signal peptidase"/>
    <property type="match status" value="1"/>
</dbReference>
<accession>A0A418NJL7</accession>
<dbReference type="InterPro" id="IPR039418">
    <property type="entry name" value="LexA-like"/>
</dbReference>
<evidence type="ECO:0000256" key="1">
    <source>
        <dbReference type="ARBA" id="ARBA00023015"/>
    </source>
</evidence>
<dbReference type="CDD" id="cd00093">
    <property type="entry name" value="HTH_XRE"/>
    <property type="match status" value="1"/>
</dbReference>
<dbReference type="PANTHER" id="PTHR40661">
    <property type="match status" value="1"/>
</dbReference>
<dbReference type="OrthoDB" id="7475093at2"/>
<dbReference type="EMBL" id="QXFK01000014">
    <property type="protein sequence ID" value="RIV79547.1"/>
    <property type="molecule type" value="Genomic_DNA"/>
</dbReference>
<protein>
    <submittedName>
        <fullName evidence="5">LexA family transcriptional regulator</fullName>
    </submittedName>
</protein>
<keyword evidence="6" id="KW-1185">Reference proteome</keyword>
<sequence length="247" mass="27950">MLTILRNTQISTRPIFAYHAMAGEIPPCEPCAMRIKLKQFRERLGLTLEAMADRSGFSVSQLSRWESGNNNIPSERLPELARSYECRIGDIFEEDDSPFEALGPTLYVKGDVQAGVWKEAWQFAEDEWERYTGRADIKVSLRERFGLRVVGESMNQVYPHGTILDCVAYTGDQTIPNGKRVIVQRIRNGDETETTVKEYHRDADGVEWLVPKSDNPAFQSSFRVDQEEEGVSQAHIIGIVVAAIIPE</sequence>
<dbReference type="AlphaFoldDB" id="A0A418NJL7"/>
<proteinExistence type="predicted"/>
<dbReference type="GO" id="GO:0003677">
    <property type="term" value="F:DNA binding"/>
    <property type="evidence" value="ECO:0007669"/>
    <property type="project" value="UniProtKB-KW"/>
</dbReference>
<dbReference type="PANTHER" id="PTHR40661:SF3">
    <property type="entry name" value="FELS-1 PROPHAGE TRANSCRIPTIONAL REGULATOR"/>
    <property type="match status" value="1"/>
</dbReference>
<dbReference type="Gene3D" id="2.10.109.10">
    <property type="entry name" value="Umud Fragment, subunit A"/>
    <property type="match status" value="1"/>
</dbReference>
<dbReference type="InterPro" id="IPR015927">
    <property type="entry name" value="Peptidase_S24_S26A/B/C"/>
</dbReference>
<dbReference type="Pfam" id="PF01381">
    <property type="entry name" value="HTH_3"/>
    <property type="match status" value="1"/>
</dbReference>
<dbReference type="PROSITE" id="PS50943">
    <property type="entry name" value="HTH_CROC1"/>
    <property type="match status" value="1"/>
</dbReference>
<evidence type="ECO:0000313" key="6">
    <source>
        <dbReference type="Proteomes" id="UP000285092"/>
    </source>
</evidence>
<name>A0A418NJL7_9SPHN</name>
<evidence type="ECO:0000313" key="5">
    <source>
        <dbReference type="EMBL" id="RIV79547.1"/>
    </source>
</evidence>
<evidence type="ECO:0000256" key="3">
    <source>
        <dbReference type="ARBA" id="ARBA00023163"/>
    </source>
</evidence>
<dbReference type="Proteomes" id="UP000285092">
    <property type="component" value="Unassembled WGS sequence"/>
</dbReference>
<dbReference type="Gene3D" id="1.10.260.40">
    <property type="entry name" value="lambda repressor-like DNA-binding domains"/>
    <property type="match status" value="1"/>
</dbReference>
<keyword evidence="2" id="KW-0238">DNA-binding</keyword>
<comment type="caution">
    <text evidence="5">The sequence shown here is derived from an EMBL/GenBank/DDBJ whole genome shotgun (WGS) entry which is preliminary data.</text>
</comment>
<reference evidence="5 6" key="1">
    <citation type="submission" date="2018-08" db="EMBL/GenBank/DDBJ databases">
        <title>Altererythrobacter sp.Ery1 and Ery12, the genome sequencing of novel strains in genus Alterythrobacter.</title>
        <authorList>
            <person name="Cheng H."/>
            <person name="Wu Y.-H."/>
            <person name="Fang C."/>
            <person name="Xu X.-W."/>
        </authorList>
    </citation>
    <scope>NUCLEOTIDE SEQUENCE [LARGE SCALE GENOMIC DNA]</scope>
    <source>
        <strain evidence="5 6">Ery1</strain>
    </source>
</reference>
<gene>
    <name evidence="5" type="ORF">D2V04_06135</name>
</gene>
<dbReference type="CDD" id="cd06529">
    <property type="entry name" value="S24_LexA-like"/>
    <property type="match status" value="1"/>
</dbReference>
<keyword evidence="1" id="KW-0805">Transcription regulation</keyword>
<dbReference type="SUPFAM" id="SSF47413">
    <property type="entry name" value="lambda repressor-like DNA-binding domains"/>
    <property type="match status" value="1"/>
</dbReference>
<organism evidence="5 6">
    <name type="scientific">Pelagerythrobacter aerophilus</name>
    <dbReference type="NCBI Taxonomy" id="2306995"/>
    <lineage>
        <taxon>Bacteria</taxon>
        <taxon>Pseudomonadati</taxon>
        <taxon>Pseudomonadota</taxon>
        <taxon>Alphaproteobacteria</taxon>
        <taxon>Sphingomonadales</taxon>
        <taxon>Erythrobacteraceae</taxon>
        <taxon>Pelagerythrobacter</taxon>
    </lineage>
</organism>
<evidence type="ECO:0000256" key="2">
    <source>
        <dbReference type="ARBA" id="ARBA00023125"/>
    </source>
</evidence>
<dbReference type="SMART" id="SM00530">
    <property type="entry name" value="HTH_XRE"/>
    <property type="match status" value="1"/>
</dbReference>
<dbReference type="InterPro" id="IPR036286">
    <property type="entry name" value="LexA/Signal_pep-like_sf"/>
</dbReference>
<evidence type="ECO:0000259" key="4">
    <source>
        <dbReference type="PROSITE" id="PS50943"/>
    </source>
</evidence>
<dbReference type="Pfam" id="PF00717">
    <property type="entry name" value="Peptidase_S24"/>
    <property type="match status" value="1"/>
</dbReference>
<keyword evidence="3" id="KW-0804">Transcription</keyword>
<feature type="domain" description="HTH cro/C1-type" evidence="4">
    <location>
        <begin position="37"/>
        <end position="91"/>
    </location>
</feature>
<dbReference type="InterPro" id="IPR001387">
    <property type="entry name" value="Cro/C1-type_HTH"/>
</dbReference>